<dbReference type="SUPFAM" id="SSF47077">
    <property type="entry name" value="T4 endonuclease V"/>
    <property type="match status" value="1"/>
</dbReference>
<name>A0A4P7UH89_DESDE</name>
<organism evidence="1 2">
    <name type="scientific">Desulfovibrio desulfuricans</name>
    <dbReference type="NCBI Taxonomy" id="876"/>
    <lineage>
        <taxon>Bacteria</taxon>
        <taxon>Pseudomonadati</taxon>
        <taxon>Thermodesulfobacteriota</taxon>
        <taxon>Desulfovibrionia</taxon>
        <taxon>Desulfovibrionales</taxon>
        <taxon>Desulfovibrionaceae</taxon>
        <taxon>Desulfovibrio</taxon>
    </lineage>
</organism>
<dbReference type="InterPro" id="IPR004260">
    <property type="entry name" value="Pyr-dimer_DNA_glycosylase"/>
</dbReference>
<dbReference type="EMBL" id="CP036295">
    <property type="protein sequence ID" value="QCC85583.1"/>
    <property type="molecule type" value="Genomic_DNA"/>
</dbReference>
<dbReference type="OrthoDB" id="3253436at2"/>
<dbReference type="RefSeq" id="WP_136399738.1">
    <property type="nucleotide sequence ID" value="NZ_CP036295.1"/>
</dbReference>
<evidence type="ECO:0000313" key="1">
    <source>
        <dbReference type="EMBL" id="QCC85583.1"/>
    </source>
</evidence>
<gene>
    <name evidence="1" type="ORF">DDIC_06765</name>
</gene>
<dbReference type="Pfam" id="PF03013">
    <property type="entry name" value="Pyr_excise"/>
    <property type="match status" value="1"/>
</dbReference>
<reference evidence="1 2" key="1">
    <citation type="submission" date="2019-02" db="EMBL/GenBank/DDBJ databases">
        <title>Complete Genome Sequence of Desulfovibrio desulfuricans IC1, a Sulfonate Utilizing Anaerobe.</title>
        <authorList>
            <person name="Day L.A."/>
            <person name="De Leon K.B."/>
            <person name="Wall J.D."/>
        </authorList>
    </citation>
    <scope>NUCLEOTIDE SEQUENCE [LARGE SCALE GENOMIC DNA]</scope>
    <source>
        <strain evidence="1 2">IC1</strain>
    </source>
</reference>
<proteinExistence type="predicted"/>
<sequence length="134" mass="14509">MRMWMTPPAGMCRKHLLGEHVELHMLLGSLRRGKSIDGFISGRLVDPQMVFARHALLVEEMERRGFKHSSPIDAQECATLAARYAGRASIDIAANLIELMRRCPDCGRGCKAAILPADTALQAASATGPPASLA</sequence>
<dbReference type="AlphaFoldDB" id="A0A4P7UH89"/>
<protein>
    <submittedName>
        <fullName evidence="1">Uncharacterized protein</fullName>
    </submittedName>
</protein>
<evidence type="ECO:0000313" key="2">
    <source>
        <dbReference type="Proteomes" id="UP000297065"/>
    </source>
</evidence>
<dbReference type="Proteomes" id="UP000297065">
    <property type="component" value="Chromosome"/>
</dbReference>
<accession>A0A4P7UH89</accession>